<proteinExistence type="predicted"/>
<accession>A0A0V1E0I8</accession>
<dbReference type="OrthoDB" id="5928298at2759"/>
<comment type="caution">
    <text evidence="1">The sequence shown here is derived from an EMBL/GenBank/DDBJ whole genome shotgun (WGS) entry which is preliminary data.</text>
</comment>
<dbReference type="EMBL" id="JYDP01007500">
    <property type="protein sequence ID" value="KRY67360.1"/>
    <property type="molecule type" value="Genomic_DNA"/>
</dbReference>
<sequence>LMIRHRYGDRYLHNGGLEISFRGLELSEDLLLIGHFIFGY</sequence>
<evidence type="ECO:0000313" key="2">
    <source>
        <dbReference type="Proteomes" id="UP000055024"/>
    </source>
</evidence>
<organism evidence="1 2">
    <name type="scientific">Trichinella zimbabwensis</name>
    <dbReference type="NCBI Taxonomy" id="268475"/>
    <lineage>
        <taxon>Eukaryota</taxon>
        <taxon>Metazoa</taxon>
        <taxon>Ecdysozoa</taxon>
        <taxon>Nematoda</taxon>
        <taxon>Enoplea</taxon>
        <taxon>Dorylaimia</taxon>
        <taxon>Trichinellida</taxon>
        <taxon>Trichinellidae</taxon>
        <taxon>Trichinella</taxon>
    </lineage>
</organism>
<reference evidence="1 2" key="1">
    <citation type="submission" date="2015-01" db="EMBL/GenBank/DDBJ databases">
        <title>Evolution of Trichinella species and genotypes.</title>
        <authorList>
            <person name="Korhonen P.K."/>
            <person name="Edoardo P."/>
            <person name="Giuseppe L.R."/>
            <person name="Gasser R.B."/>
        </authorList>
    </citation>
    <scope>NUCLEOTIDE SEQUENCE [LARGE SCALE GENOMIC DNA]</scope>
    <source>
        <strain evidence="1">ISS1029</strain>
    </source>
</reference>
<evidence type="ECO:0000313" key="1">
    <source>
        <dbReference type="EMBL" id="KRY67360.1"/>
    </source>
</evidence>
<gene>
    <name evidence="1" type="ORF">T11_12883</name>
</gene>
<feature type="non-terminal residue" evidence="1">
    <location>
        <position position="40"/>
    </location>
</feature>
<keyword evidence="2" id="KW-1185">Reference proteome</keyword>
<name>A0A0V1E0I8_9BILA</name>
<dbReference type="Proteomes" id="UP000055024">
    <property type="component" value="Unassembled WGS sequence"/>
</dbReference>
<protein>
    <submittedName>
        <fullName evidence="1">Uncharacterized protein</fullName>
    </submittedName>
</protein>
<feature type="non-terminal residue" evidence="1">
    <location>
        <position position="1"/>
    </location>
</feature>
<dbReference type="AlphaFoldDB" id="A0A0V1E0I8"/>